<dbReference type="GO" id="GO:0016740">
    <property type="term" value="F:transferase activity"/>
    <property type="evidence" value="ECO:0007669"/>
    <property type="project" value="UniProtKB-KW"/>
</dbReference>
<evidence type="ECO:0000313" key="3">
    <source>
        <dbReference type="Proteomes" id="UP000245539"/>
    </source>
</evidence>
<evidence type="ECO:0000313" key="2">
    <source>
        <dbReference type="EMBL" id="PWQ95637.1"/>
    </source>
</evidence>
<keyword evidence="2" id="KW-0808">Transferase</keyword>
<sequence length="240" mass="26339">MLPILLIKTGDTYPEIKSVHGDFESMIAACVPESGPEIVVYDAREASDLPVLSDYIGVIITGSHSMVTEKEPWSEHLLPFIRQMFQVEIPVFGICYGHQLISKAMGGSVAYHKQGIQAGTVAIALTDEAQYDPIFSQLPRTFSGNVGHSQSVIELPEVATLLASNHHESHEAIRLGKVMWGVQFHPEFTQSITRQYIGLSQAAIGATDQNVETLISECGETPESRSLIERFVNFAISRAL</sequence>
<dbReference type="NCBIfam" id="NF006562">
    <property type="entry name" value="PRK09065.1"/>
    <property type="match status" value="1"/>
</dbReference>
<organism evidence="2 3">
    <name type="scientific">Leucothrix pacifica</name>
    <dbReference type="NCBI Taxonomy" id="1247513"/>
    <lineage>
        <taxon>Bacteria</taxon>
        <taxon>Pseudomonadati</taxon>
        <taxon>Pseudomonadota</taxon>
        <taxon>Gammaproteobacteria</taxon>
        <taxon>Thiotrichales</taxon>
        <taxon>Thiotrichaceae</taxon>
        <taxon>Leucothrix</taxon>
    </lineage>
</organism>
<dbReference type="PANTHER" id="PTHR42695">
    <property type="entry name" value="GLUTAMINE AMIDOTRANSFERASE YLR126C-RELATED"/>
    <property type="match status" value="1"/>
</dbReference>
<keyword evidence="2" id="KW-0315">Glutamine amidotransferase</keyword>
<proteinExistence type="predicted"/>
<dbReference type="InterPro" id="IPR044992">
    <property type="entry name" value="ChyE-like"/>
</dbReference>
<dbReference type="PROSITE" id="PS51273">
    <property type="entry name" value="GATASE_TYPE_1"/>
    <property type="match status" value="1"/>
</dbReference>
<protein>
    <submittedName>
        <fullName evidence="2">Glutamine amidotransferase</fullName>
    </submittedName>
</protein>
<evidence type="ECO:0000259" key="1">
    <source>
        <dbReference type="Pfam" id="PF00117"/>
    </source>
</evidence>
<dbReference type="CDD" id="cd01741">
    <property type="entry name" value="GATase1_1"/>
    <property type="match status" value="1"/>
</dbReference>
<dbReference type="InterPro" id="IPR017926">
    <property type="entry name" value="GATASE"/>
</dbReference>
<accession>A0A317CBA4</accession>
<reference evidence="2 3" key="1">
    <citation type="submission" date="2018-05" db="EMBL/GenBank/DDBJ databases">
        <title>Leucothrix arctica sp. nov., isolated from Arctic seawater.</title>
        <authorList>
            <person name="Choi A."/>
            <person name="Baek K."/>
        </authorList>
    </citation>
    <scope>NUCLEOTIDE SEQUENCE [LARGE SCALE GENOMIC DNA]</scope>
    <source>
        <strain evidence="2 3">JCM 18388</strain>
    </source>
</reference>
<name>A0A317CBA4_9GAMM</name>
<dbReference type="InterPro" id="IPR029062">
    <property type="entry name" value="Class_I_gatase-like"/>
</dbReference>
<dbReference type="GO" id="GO:0005829">
    <property type="term" value="C:cytosol"/>
    <property type="evidence" value="ECO:0007669"/>
    <property type="project" value="TreeGrafter"/>
</dbReference>
<dbReference type="EMBL" id="QGKM01000043">
    <property type="protein sequence ID" value="PWQ95637.1"/>
    <property type="molecule type" value="Genomic_DNA"/>
</dbReference>
<dbReference type="RefSeq" id="WP_109838393.1">
    <property type="nucleotide sequence ID" value="NZ_QGKM01000043.1"/>
</dbReference>
<gene>
    <name evidence="2" type="ORF">DKW60_14570</name>
</gene>
<dbReference type="AlphaFoldDB" id="A0A317CBA4"/>
<dbReference type="OrthoDB" id="9813383at2"/>
<dbReference type="PANTHER" id="PTHR42695:SF5">
    <property type="entry name" value="GLUTAMINE AMIDOTRANSFERASE YLR126C-RELATED"/>
    <property type="match status" value="1"/>
</dbReference>
<dbReference type="Pfam" id="PF00117">
    <property type="entry name" value="GATase"/>
    <property type="match status" value="1"/>
</dbReference>
<dbReference type="SUPFAM" id="SSF52317">
    <property type="entry name" value="Class I glutamine amidotransferase-like"/>
    <property type="match status" value="1"/>
</dbReference>
<dbReference type="Gene3D" id="3.40.50.880">
    <property type="match status" value="1"/>
</dbReference>
<comment type="caution">
    <text evidence="2">The sequence shown here is derived from an EMBL/GenBank/DDBJ whole genome shotgun (WGS) entry which is preliminary data.</text>
</comment>
<keyword evidence="3" id="KW-1185">Reference proteome</keyword>
<feature type="domain" description="Glutamine amidotransferase" evidence="1">
    <location>
        <begin position="23"/>
        <end position="193"/>
    </location>
</feature>
<dbReference type="Proteomes" id="UP000245539">
    <property type="component" value="Unassembled WGS sequence"/>
</dbReference>